<protein>
    <submittedName>
        <fullName evidence="1">Uncharacterized protein</fullName>
    </submittedName>
</protein>
<comment type="caution">
    <text evidence="1">The sequence shown here is derived from an EMBL/GenBank/DDBJ whole genome shotgun (WGS) entry which is preliminary data.</text>
</comment>
<gene>
    <name evidence="1" type="ORF">Tci_045784</name>
</gene>
<accession>A0A6L2MIL0</accession>
<proteinExistence type="predicted"/>
<name>A0A6L2MIL0_TANCI</name>
<organism evidence="1">
    <name type="scientific">Tanacetum cinerariifolium</name>
    <name type="common">Dalmatian daisy</name>
    <name type="synonym">Chrysanthemum cinerariifolium</name>
    <dbReference type="NCBI Taxonomy" id="118510"/>
    <lineage>
        <taxon>Eukaryota</taxon>
        <taxon>Viridiplantae</taxon>
        <taxon>Streptophyta</taxon>
        <taxon>Embryophyta</taxon>
        <taxon>Tracheophyta</taxon>
        <taxon>Spermatophyta</taxon>
        <taxon>Magnoliopsida</taxon>
        <taxon>eudicotyledons</taxon>
        <taxon>Gunneridae</taxon>
        <taxon>Pentapetalae</taxon>
        <taxon>asterids</taxon>
        <taxon>campanulids</taxon>
        <taxon>Asterales</taxon>
        <taxon>Asteraceae</taxon>
        <taxon>Asteroideae</taxon>
        <taxon>Anthemideae</taxon>
        <taxon>Anthemidinae</taxon>
        <taxon>Tanacetum</taxon>
    </lineage>
</organism>
<evidence type="ECO:0000313" key="1">
    <source>
        <dbReference type="EMBL" id="GEU73806.1"/>
    </source>
</evidence>
<dbReference type="AlphaFoldDB" id="A0A6L2MIL0"/>
<sequence>MLDLGGCASLQKFIFNEYGIRNMILHTDNSFVSLLIIVSEKDLIHLSDSDLEFSSVAIAMNYQTQKIFLLREWSIRLNEILLPSSKRALKSSFKISSITSILKQPLLHETWACHLRQDWVLVALHEIEVLCTDQVEGMLKHKEIYVIPSHLKKIFANMKRHRKDFSAKKQKSKKSKKRIIKVPQLSESAHDVADEHSRVLALEITKANQALKIGSLKRRVKKLKKKASKKAHKLKILYKIDNGVVLVDETQGRNDQDMFDTSIFNDEEVVAKKEVSIADPVTTVGEVVTTVGVVVTTAGVKVSTAAITSQIFMDEITLGKDLIDIKTSKPMTNGIVMKEPSERPTPTQIDSS</sequence>
<dbReference type="EMBL" id="BKCJ010006760">
    <property type="protein sequence ID" value="GEU73806.1"/>
    <property type="molecule type" value="Genomic_DNA"/>
</dbReference>
<reference evidence="1" key="1">
    <citation type="journal article" date="2019" name="Sci. Rep.">
        <title>Draft genome of Tanacetum cinerariifolium, the natural source of mosquito coil.</title>
        <authorList>
            <person name="Yamashiro T."/>
            <person name="Shiraishi A."/>
            <person name="Satake H."/>
            <person name="Nakayama K."/>
        </authorList>
    </citation>
    <scope>NUCLEOTIDE SEQUENCE</scope>
</reference>